<dbReference type="CDD" id="cd05387">
    <property type="entry name" value="BY-kinase"/>
    <property type="match status" value="1"/>
</dbReference>
<evidence type="ECO:0000256" key="6">
    <source>
        <dbReference type="ARBA" id="ARBA00022519"/>
    </source>
</evidence>
<evidence type="ECO:0000256" key="7">
    <source>
        <dbReference type="ARBA" id="ARBA00022679"/>
    </source>
</evidence>
<evidence type="ECO:0000256" key="3">
    <source>
        <dbReference type="ARBA" id="ARBA00008883"/>
    </source>
</evidence>
<keyword evidence="5" id="KW-1003">Cell membrane</keyword>
<dbReference type="RefSeq" id="WP_179490392.1">
    <property type="nucleotide sequence ID" value="NZ_JACCCW010000002.1"/>
</dbReference>
<evidence type="ECO:0000256" key="16">
    <source>
        <dbReference type="SAM" id="Phobius"/>
    </source>
</evidence>
<keyword evidence="12 16" id="KW-1133">Transmembrane helix</keyword>
<keyword evidence="9" id="KW-0547">Nucleotide-binding</keyword>
<keyword evidence="10" id="KW-0418">Kinase</keyword>
<keyword evidence="7" id="KW-0808">Transferase</keyword>
<reference evidence="20 21" key="1">
    <citation type="submission" date="2020-07" db="EMBL/GenBank/DDBJ databases">
        <title>Genomic Encyclopedia of Type Strains, Phase IV (KMG-V): Genome sequencing to study the core and pangenomes of soil and plant-associated prokaryotes.</title>
        <authorList>
            <person name="Whitman W."/>
        </authorList>
    </citation>
    <scope>NUCLEOTIDE SEQUENCE [LARGE SCALE GENOMIC DNA]</scope>
    <source>
        <strain evidence="20 21">X4EP2</strain>
    </source>
</reference>
<dbReference type="InterPro" id="IPR032807">
    <property type="entry name" value="GNVR"/>
</dbReference>
<feature type="transmembrane region" description="Helical" evidence="16">
    <location>
        <begin position="36"/>
        <end position="55"/>
    </location>
</feature>
<comment type="subcellular location">
    <subcellularLocation>
        <location evidence="1">Cell inner membrane</location>
        <topology evidence="1">Multi-pass membrane protein</topology>
    </subcellularLocation>
</comment>
<keyword evidence="11" id="KW-0067">ATP-binding</keyword>
<dbReference type="InterPro" id="IPR050445">
    <property type="entry name" value="Bact_polysacc_biosynth/exp"/>
</dbReference>
<organism evidence="20 21">
    <name type="scientific">Granulicella arctica</name>
    <dbReference type="NCBI Taxonomy" id="940613"/>
    <lineage>
        <taxon>Bacteria</taxon>
        <taxon>Pseudomonadati</taxon>
        <taxon>Acidobacteriota</taxon>
        <taxon>Terriglobia</taxon>
        <taxon>Terriglobales</taxon>
        <taxon>Acidobacteriaceae</taxon>
        <taxon>Granulicella</taxon>
    </lineage>
</organism>
<feature type="domain" description="Tyrosine-protein kinase G-rich" evidence="19">
    <location>
        <begin position="420"/>
        <end position="489"/>
    </location>
</feature>
<dbReference type="EMBL" id="JACCCW010000002">
    <property type="protein sequence ID" value="NYF79613.1"/>
    <property type="molecule type" value="Genomic_DNA"/>
</dbReference>
<dbReference type="InterPro" id="IPR025669">
    <property type="entry name" value="AAA_dom"/>
</dbReference>
<evidence type="ECO:0000313" key="21">
    <source>
        <dbReference type="Proteomes" id="UP000589520"/>
    </source>
</evidence>
<gene>
    <name evidence="20" type="ORF">HDF17_001933</name>
</gene>
<dbReference type="PANTHER" id="PTHR32309:SF13">
    <property type="entry name" value="FERRIC ENTEROBACTIN TRANSPORT PROTEIN FEPE"/>
    <property type="match status" value="1"/>
</dbReference>
<dbReference type="SUPFAM" id="SSF52540">
    <property type="entry name" value="P-loop containing nucleoside triphosphate hydrolases"/>
    <property type="match status" value="1"/>
</dbReference>
<evidence type="ECO:0000259" key="19">
    <source>
        <dbReference type="Pfam" id="PF13807"/>
    </source>
</evidence>
<dbReference type="EC" id="2.7.10.2" evidence="4"/>
<keyword evidence="6" id="KW-0997">Cell inner membrane</keyword>
<keyword evidence="14" id="KW-0829">Tyrosine-protein kinase</keyword>
<comment type="catalytic activity">
    <reaction evidence="15">
        <text>L-tyrosyl-[protein] + ATP = O-phospho-L-tyrosyl-[protein] + ADP + H(+)</text>
        <dbReference type="Rhea" id="RHEA:10596"/>
        <dbReference type="Rhea" id="RHEA-COMP:10136"/>
        <dbReference type="Rhea" id="RHEA-COMP:20101"/>
        <dbReference type="ChEBI" id="CHEBI:15378"/>
        <dbReference type="ChEBI" id="CHEBI:30616"/>
        <dbReference type="ChEBI" id="CHEBI:46858"/>
        <dbReference type="ChEBI" id="CHEBI:61978"/>
        <dbReference type="ChEBI" id="CHEBI:456216"/>
        <dbReference type="EC" id="2.7.10.2"/>
    </reaction>
</comment>
<evidence type="ECO:0000256" key="15">
    <source>
        <dbReference type="ARBA" id="ARBA00051245"/>
    </source>
</evidence>
<evidence type="ECO:0000256" key="8">
    <source>
        <dbReference type="ARBA" id="ARBA00022692"/>
    </source>
</evidence>
<dbReference type="GO" id="GO:0004715">
    <property type="term" value="F:non-membrane spanning protein tyrosine kinase activity"/>
    <property type="evidence" value="ECO:0007669"/>
    <property type="project" value="UniProtKB-EC"/>
</dbReference>
<dbReference type="Pfam" id="PF13614">
    <property type="entry name" value="AAA_31"/>
    <property type="match status" value="1"/>
</dbReference>
<dbReference type="InterPro" id="IPR005702">
    <property type="entry name" value="Wzc-like_C"/>
</dbReference>
<dbReference type="NCBIfam" id="TIGR01007">
    <property type="entry name" value="eps_fam"/>
    <property type="match status" value="1"/>
</dbReference>
<keyword evidence="8 16" id="KW-0812">Transmembrane</keyword>
<comment type="caution">
    <text evidence="20">The sequence shown here is derived from an EMBL/GenBank/DDBJ whole genome shotgun (WGS) entry which is preliminary data.</text>
</comment>
<evidence type="ECO:0000259" key="17">
    <source>
        <dbReference type="Pfam" id="PF02706"/>
    </source>
</evidence>
<evidence type="ECO:0000256" key="2">
    <source>
        <dbReference type="ARBA" id="ARBA00007316"/>
    </source>
</evidence>
<evidence type="ECO:0000256" key="11">
    <source>
        <dbReference type="ARBA" id="ARBA00022840"/>
    </source>
</evidence>
<keyword evidence="21" id="KW-1185">Reference proteome</keyword>
<evidence type="ECO:0000256" key="13">
    <source>
        <dbReference type="ARBA" id="ARBA00023136"/>
    </source>
</evidence>
<dbReference type="Gene3D" id="3.40.50.300">
    <property type="entry name" value="P-loop containing nucleotide triphosphate hydrolases"/>
    <property type="match status" value="1"/>
</dbReference>
<dbReference type="Proteomes" id="UP000589520">
    <property type="component" value="Unassembled WGS sequence"/>
</dbReference>
<dbReference type="InterPro" id="IPR003856">
    <property type="entry name" value="LPS_length_determ_N"/>
</dbReference>
<evidence type="ECO:0000256" key="5">
    <source>
        <dbReference type="ARBA" id="ARBA00022475"/>
    </source>
</evidence>
<name>A0A7Y9PGS2_9BACT</name>
<accession>A0A7Y9PGS2</accession>
<dbReference type="GO" id="GO:0005524">
    <property type="term" value="F:ATP binding"/>
    <property type="evidence" value="ECO:0007669"/>
    <property type="project" value="UniProtKB-KW"/>
</dbReference>
<evidence type="ECO:0000313" key="20">
    <source>
        <dbReference type="EMBL" id="NYF79613.1"/>
    </source>
</evidence>
<sequence length="764" mass="83169">MDKLALQSSGVVIAAGSSSPELTLREIWMMLWRRRHIIYGSIAVCFMLALLLLTISTRRYRSIGEIQVLKDSGTSLGLQTDSTDTPSDALEENMILQTQAKILQSDSLALRVINELHLEQTDDYKEKWSPIGWVFALISPKGRPDPKGASLEDSPHRRVQVLNIFRKKLTVKVVDGTRLIDVEYLSPDPQLAAAVVNRMLQGLIEAGFQARYDATTQASSWLNGQLGDLRVQTQALQAKVVKLRQGSGVYALGEVDREGKDQVYSPTLDKLQIATQAVAQAESNRILKGAIYDVVKTGNPELISGLSGNTILASSSSGIGSSLTLIQNLRLQEATLQGQVQELSAKFGPAYPKLAEIHGNLDAVQGAIRAEVDRVAGRARNDFVVAEQTEQNTRKTFEADKSQAETLNNRTIEYQMARQEADQTRSLYDDLLRRLKESGLLAGLRSTNITIVDPGRATDKPAKPVALLYLFGSIVVGLSVGSAAALLRDVTDIKIQDVREIARELGATPLCVLPYQNERAALPASSIASYPLVLLPVLDSPRSIFVESLRSLRTSLMLSRSGAPPRSVLVTSPLAGEGKSYISWNLAILFAQQGKRVLLCDADLRKARLHKDLLLDPKTGLSTVLTGLSGDYGASAMIPVTAVPGLDLMPAGPTPPYPAELLSSDHMAKLLKVWESQYDLVLLDAPPVLPVTDSVVLSSFVDSVLLIARHQKTPLSALEKSYQMLEAVQSESDSKINVLVNGVREQPAAGHAFYEYLGRESVRG</sequence>
<dbReference type="AlphaFoldDB" id="A0A7Y9PGS2"/>
<dbReference type="PANTHER" id="PTHR32309">
    <property type="entry name" value="TYROSINE-PROTEIN KINASE"/>
    <property type="match status" value="1"/>
</dbReference>
<evidence type="ECO:0000256" key="12">
    <source>
        <dbReference type="ARBA" id="ARBA00022989"/>
    </source>
</evidence>
<evidence type="ECO:0000256" key="14">
    <source>
        <dbReference type="ARBA" id="ARBA00023137"/>
    </source>
</evidence>
<comment type="similarity">
    <text evidence="3">Belongs to the etk/wzc family.</text>
</comment>
<evidence type="ECO:0000256" key="1">
    <source>
        <dbReference type="ARBA" id="ARBA00004429"/>
    </source>
</evidence>
<dbReference type="GO" id="GO:0005886">
    <property type="term" value="C:plasma membrane"/>
    <property type="evidence" value="ECO:0007669"/>
    <property type="project" value="UniProtKB-SubCell"/>
</dbReference>
<comment type="similarity">
    <text evidence="2">Belongs to the CpsD/CapB family.</text>
</comment>
<dbReference type="Pfam" id="PF02706">
    <property type="entry name" value="Wzz"/>
    <property type="match status" value="1"/>
</dbReference>
<evidence type="ECO:0000256" key="10">
    <source>
        <dbReference type="ARBA" id="ARBA00022777"/>
    </source>
</evidence>
<dbReference type="InterPro" id="IPR027417">
    <property type="entry name" value="P-loop_NTPase"/>
</dbReference>
<evidence type="ECO:0000256" key="9">
    <source>
        <dbReference type="ARBA" id="ARBA00022741"/>
    </source>
</evidence>
<dbReference type="Pfam" id="PF13807">
    <property type="entry name" value="GNVR"/>
    <property type="match status" value="1"/>
</dbReference>
<feature type="domain" description="AAA" evidence="18">
    <location>
        <begin position="576"/>
        <end position="737"/>
    </location>
</feature>
<protein>
    <recommendedName>
        <fullName evidence="4">non-specific protein-tyrosine kinase</fullName>
        <ecNumber evidence="4">2.7.10.2</ecNumber>
    </recommendedName>
</protein>
<feature type="domain" description="Polysaccharide chain length determinant N-terminal" evidence="17">
    <location>
        <begin position="21"/>
        <end position="116"/>
    </location>
</feature>
<feature type="transmembrane region" description="Helical" evidence="16">
    <location>
        <begin position="466"/>
        <end position="487"/>
    </location>
</feature>
<evidence type="ECO:0000256" key="4">
    <source>
        <dbReference type="ARBA" id="ARBA00011903"/>
    </source>
</evidence>
<proteinExistence type="inferred from homology"/>
<keyword evidence="13 16" id="KW-0472">Membrane</keyword>
<evidence type="ECO:0000259" key="18">
    <source>
        <dbReference type="Pfam" id="PF13614"/>
    </source>
</evidence>